<dbReference type="EMBL" id="JACCBM010000001">
    <property type="protein sequence ID" value="NYD69922.1"/>
    <property type="molecule type" value="Genomic_DNA"/>
</dbReference>
<evidence type="ECO:0000313" key="1">
    <source>
        <dbReference type="EMBL" id="NYD69922.1"/>
    </source>
</evidence>
<proteinExistence type="predicted"/>
<dbReference type="AlphaFoldDB" id="A0A852SBY8"/>
<reference evidence="1 2" key="1">
    <citation type="submission" date="2020-07" db="EMBL/GenBank/DDBJ databases">
        <title>Sequencing the genomes of 1000 actinobacteria strains.</title>
        <authorList>
            <person name="Klenk H.-P."/>
        </authorList>
    </citation>
    <scope>NUCLEOTIDE SEQUENCE [LARGE SCALE GENOMIC DNA]</scope>
    <source>
        <strain evidence="1 2">DSM 26474</strain>
    </source>
</reference>
<protein>
    <submittedName>
        <fullName evidence="1">Uncharacterized protein</fullName>
    </submittedName>
</protein>
<dbReference type="Proteomes" id="UP000549913">
    <property type="component" value="Unassembled WGS sequence"/>
</dbReference>
<dbReference type="RefSeq" id="WP_179547168.1">
    <property type="nucleotide sequence ID" value="NZ_BSEW01000001.1"/>
</dbReference>
<keyword evidence="2" id="KW-1185">Reference proteome</keyword>
<name>A0A852SBY8_9MICO</name>
<organism evidence="1 2">
    <name type="scientific">Herbiconiux flava</name>
    <dbReference type="NCBI Taxonomy" id="881268"/>
    <lineage>
        <taxon>Bacteria</taxon>
        <taxon>Bacillati</taxon>
        <taxon>Actinomycetota</taxon>
        <taxon>Actinomycetes</taxon>
        <taxon>Micrococcales</taxon>
        <taxon>Microbacteriaceae</taxon>
        <taxon>Herbiconiux</taxon>
    </lineage>
</organism>
<accession>A0A852SBY8</accession>
<evidence type="ECO:0000313" key="2">
    <source>
        <dbReference type="Proteomes" id="UP000549913"/>
    </source>
</evidence>
<comment type="caution">
    <text evidence="1">The sequence shown here is derived from an EMBL/GenBank/DDBJ whole genome shotgun (WGS) entry which is preliminary data.</text>
</comment>
<gene>
    <name evidence="1" type="ORF">BJ984_001080</name>
</gene>
<sequence>MALELTDTTIEHRGSSYALSGGPTEWAITRAGTPLGHLVVKSSAGEEGEPVYTTRLLDGAAGNLEGTDWEQVVRGHLNEFDPEIADPTSDVPSAGG</sequence>